<gene>
    <name evidence="2" type="ORF">MUK42_06431</name>
</gene>
<organism evidence="2 3">
    <name type="scientific">Musa troglodytarum</name>
    <name type="common">fe'i banana</name>
    <dbReference type="NCBI Taxonomy" id="320322"/>
    <lineage>
        <taxon>Eukaryota</taxon>
        <taxon>Viridiplantae</taxon>
        <taxon>Streptophyta</taxon>
        <taxon>Embryophyta</taxon>
        <taxon>Tracheophyta</taxon>
        <taxon>Spermatophyta</taxon>
        <taxon>Magnoliopsida</taxon>
        <taxon>Liliopsida</taxon>
        <taxon>Zingiberales</taxon>
        <taxon>Musaceae</taxon>
        <taxon>Musa</taxon>
    </lineage>
</organism>
<keyword evidence="3" id="KW-1185">Reference proteome</keyword>
<dbReference type="OrthoDB" id="294702at2759"/>
<feature type="compositionally biased region" description="Pro residues" evidence="1">
    <location>
        <begin position="186"/>
        <end position="197"/>
    </location>
</feature>
<evidence type="ECO:0000313" key="2">
    <source>
        <dbReference type="EMBL" id="URE41104.1"/>
    </source>
</evidence>
<evidence type="ECO:0000256" key="1">
    <source>
        <dbReference type="SAM" id="MobiDB-lite"/>
    </source>
</evidence>
<feature type="compositionally biased region" description="Basic and acidic residues" evidence="1">
    <location>
        <begin position="174"/>
        <end position="185"/>
    </location>
</feature>
<feature type="compositionally biased region" description="Pro residues" evidence="1">
    <location>
        <begin position="212"/>
        <end position="228"/>
    </location>
</feature>
<sequence>MCLVFTKKREEKDSDDDGPSVRRIPILGQVLVHELEPPQHRIPMPPDLLADVGLPHSLQTLLRYIPKPAAELPQHLPRGHHEPRHLLLQALLRPRPFLVHAIIPLTENPHARVPRVPLLLLGHRGVGGVPDPGVPDQAGQLLLPRHPLRHHPKCSSRTPSPAPSSSPPAPPLPRTRDNTSYREPSRPCPPRPAPPPRPPRRRRRTGSRCPRPGWPAPPATSSPPPPPQMFLTRGD</sequence>
<dbReference type="AlphaFoldDB" id="A0A9E7L803"/>
<reference evidence="2" key="1">
    <citation type="submission" date="2022-05" db="EMBL/GenBank/DDBJ databases">
        <title>The Musa troglodytarum L. genome provides insights into the mechanism of non-climacteric behaviour and enrichment of carotenoids.</title>
        <authorList>
            <person name="Wang J."/>
        </authorList>
    </citation>
    <scope>NUCLEOTIDE SEQUENCE</scope>
    <source>
        <tissue evidence="2">Leaf</tissue>
    </source>
</reference>
<name>A0A9E7L803_9LILI</name>
<dbReference type="Proteomes" id="UP001055439">
    <property type="component" value="Chromosome 8"/>
</dbReference>
<feature type="region of interest" description="Disordered" evidence="1">
    <location>
        <begin position="147"/>
        <end position="235"/>
    </location>
</feature>
<dbReference type="EMBL" id="CP097510">
    <property type="protein sequence ID" value="URE41104.1"/>
    <property type="molecule type" value="Genomic_DNA"/>
</dbReference>
<evidence type="ECO:0000313" key="3">
    <source>
        <dbReference type="Proteomes" id="UP001055439"/>
    </source>
</evidence>
<proteinExistence type="predicted"/>
<accession>A0A9E7L803</accession>
<feature type="compositionally biased region" description="Pro residues" evidence="1">
    <location>
        <begin position="160"/>
        <end position="173"/>
    </location>
</feature>
<protein>
    <submittedName>
        <fullName evidence="2">Uncharacterized protein</fullName>
    </submittedName>
</protein>